<dbReference type="RefSeq" id="XP_003676424.1">
    <property type="nucleotide sequence ID" value="XM_003676376.1"/>
</dbReference>
<keyword evidence="4" id="KW-1185">Reference proteome</keyword>
<accession>G0VES2</accession>
<dbReference type="GO" id="GO:0000422">
    <property type="term" value="P:autophagy of mitochondrion"/>
    <property type="evidence" value="ECO:0007669"/>
    <property type="project" value="EnsemblFungi"/>
</dbReference>
<dbReference type="GO" id="GO:1901524">
    <property type="term" value="P:regulation of mitophagy"/>
    <property type="evidence" value="ECO:0007669"/>
    <property type="project" value="EnsemblFungi"/>
</dbReference>
<dbReference type="InterPro" id="IPR015655">
    <property type="entry name" value="PP2C"/>
</dbReference>
<dbReference type="FunCoup" id="G0VES2">
    <property type="interactions" value="127"/>
</dbReference>
<dbReference type="PROSITE" id="PS51746">
    <property type="entry name" value="PPM_2"/>
    <property type="match status" value="1"/>
</dbReference>
<evidence type="ECO:0000313" key="4">
    <source>
        <dbReference type="Proteomes" id="UP000001640"/>
    </source>
</evidence>
<organism evidence="3 4">
    <name type="scientific">Naumovozyma castellii</name>
    <name type="common">Yeast</name>
    <name type="synonym">Saccharomyces castellii</name>
    <dbReference type="NCBI Taxonomy" id="27288"/>
    <lineage>
        <taxon>Eukaryota</taxon>
        <taxon>Fungi</taxon>
        <taxon>Dikarya</taxon>
        <taxon>Ascomycota</taxon>
        <taxon>Saccharomycotina</taxon>
        <taxon>Saccharomycetes</taxon>
        <taxon>Saccharomycetales</taxon>
        <taxon>Saccharomycetaceae</taxon>
        <taxon>Naumovozyma</taxon>
    </lineage>
</organism>
<dbReference type="InParanoid" id="G0VES2"/>
<dbReference type="STRING" id="1064592.G0VES2"/>
<dbReference type="Gene3D" id="3.60.40.10">
    <property type="entry name" value="PPM-type phosphatase domain"/>
    <property type="match status" value="1"/>
</dbReference>
<dbReference type="EMBL" id="HE576755">
    <property type="protein sequence ID" value="CCC70063.1"/>
    <property type="molecule type" value="Genomic_DNA"/>
</dbReference>
<feature type="region of interest" description="Disordered" evidence="1">
    <location>
        <begin position="306"/>
        <end position="340"/>
    </location>
</feature>
<dbReference type="PANTHER" id="PTHR13832">
    <property type="entry name" value="PROTEIN PHOSPHATASE 2C"/>
    <property type="match status" value="1"/>
</dbReference>
<dbReference type="KEGG" id="ncs:NCAS_0D04820"/>
<dbReference type="SMART" id="SM00332">
    <property type="entry name" value="PP2Cc"/>
    <property type="match status" value="1"/>
</dbReference>
<dbReference type="eggNOG" id="KOG0698">
    <property type="taxonomic scope" value="Eukaryota"/>
</dbReference>
<dbReference type="GO" id="GO:0016236">
    <property type="term" value="P:macroautophagy"/>
    <property type="evidence" value="ECO:0007669"/>
    <property type="project" value="EnsemblFungi"/>
</dbReference>
<dbReference type="HOGENOM" id="CLU_021251_0_0_1"/>
<dbReference type="OMA" id="LPNWGNW"/>
<dbReference type="PANTHER" id="PTHR13832:SF589">
    <property type="entry name" value="[PYRUVATE DEHYDROGENASE [ACETYL-TRANSFERRING]]-PHOSPHATASE 2, MITOCHONDRIAL"/>
    <property type="match status" value="1"/>
</dbReference>
<dbReference type="InterPro" id="IPR001932">
    <property type="entry name" value="PPM-type_phosphatase-like_dom"/>
</dbReference>
<evidence type="ECO:0000259" key="2">
    <source>
        <dbReference type="PROSITE" id="PS51746"/>
    </source>
</evidence>
<reference evidence="3 4" key="1">
    <citation type="journal article" date="2011" name="Proc. Natl. Acad. Sci. U.S.A.">
        <title>Evolutionary erosion of yeast sex chromosomes by mating-type switching accidents.</title>
        <authorList>
            <person name="Gordon J.L."/>
            <person name="Armisen D."/>
            <person name="Proux-Wera E."/>
            <person name="Oheigeartaigh S.S."/>
            <person name="Byrne K.P."/>
            <person name="Wolfe K.H."/>
        </authorList>
    </citation>
    <scope>NUCLEOTIDE SEQUENCE [LARGE SCALE GENOMIC DNA]</scope>
    <source>
        <strain evidence="4">ATCC 76901 / BCRC 22586 / CBS 4309 / NBRC 1992 / NRRL Y-12630</strain>
    </source>
</reference>
<dbReference type="GO" id="GO:0005759">
    <property type="term" value="C:mitochondrial matrix"/>
    <property type="evidence" value="ECO:0007669"/>
    <property type="project" value="EnsemblFungi"/>
</dbReference>
<dbReference type="InterPro" id="IPR036457">
    <property type="entry name" value="PPM-type-like_dom_sf"/>
</dbReference>
<proteinExistence type="predicted"/>
<dbReference type="GeneID" id="96903669"/>
<protein>
    <recommendedName>
        <fullName evidence="2">PPM-type phosphatase domain-containing protein</fullName>
    </recommendedName>
</protein>
<gene>
    <name evidence="3" type="primary">NCAS0D04820</name>
    <name evidence="3" type="ordered locus">NCAS_0D04820</name>
</gene>
<evidence type="ECO:0000256" key="1">
    <source>
        <dbReference type="SAM" id="MobiDB-lite"/>
    </source>
</evidence>
<dbReference type="Proteomes" id="UP000001640">
    <property type="component" value="Chromosome 4"/>
</dbReference>
<dbReference type="CDD" id="cd00143">
    <property type="entry name" value="PP2Cc"/>
    <property type="match status" value="1"/>
</dbReference>
<reference key="2">
    <citation type="submission" date="2011-08" db="EMBL/GenBank/DDBJ databases">
        <title>Genome sequence of Naumovozyma castellii.</title>
        <authorList>
            <person name="Gordon J.L."/>
            <person name="Armisen D."/>
            <person name="Proux-Wera E."/>
            <person name="OhEigeartaigh S.S."/>
            <person name="Byrne K.P."/>
            <person name="Wolfe K.H."/>
        </authorList>
    </citation>
    <scope>NUCLEOTIDE SEQUENCE</scope>
    <source>
        <strain>Type strain:CBS 4309</strain>
    </source>
</reference>
<name>G0VES2_NAUCA</name>
<evidence type="ECO:0000313" key="3">
    <source>
        <dbReference type="EMBL" id="CCC70063.1"/>
    </source>
</evidence>
<feature type="domain" description="PPM-type phosphatase" evidence="2">
    <location>
        <begin position="57"/>
        <end position="462"/>
    </location>
</feature>
<dbReference type="GO" id="GO:0004741">
    <property type="term" value="F:[pyruvate dehydrogenase (acetyl-transferring)]-phosphatase activity"/>
    <property type="evidence" value="ECO:0007669"/>
    <property type="project" value="EnsemblFungi"/>
</dbReference>
<dbReference type="AlphaFoldDB" id="G0VES2"/>
<dbReference type="Pfam" id="PF00481">
    <property type="entry name" value="PP2C"/>
    <property type="match status" value="1"/>
</dbReference>
<sequence>MGKSQAYIHLKPSTLPPVFAPWNRKALNHRTPTVGVNTKTAPSPLILRVPLLKFPSVIGHSTSRINRLINEDTYSVNILKLPTRFQELSRNHEPLLKKSILNISIFDGHGGKGRVSQLLASSLHREITNTEAPTKEQFFHLLDSYEQLIGGPYWRNVNAHRETFWDRFIENCNTKQEQVLFDSDHPQHSGPRMIFDMYGNIIDKTSLLNFHERLRIYYAYMKFDLERCCGFAQESGESLTFEERIKKYSGGSTASSIFLSSYDESLAMDESFFMNPQGLLKLVVTQVGDSKIILCDQNGIAHSLTKIHHPSSRRESKRLQADDDVEGKKEQDDDANQDSFGETRFLNNFANTRSFGDLLGKRDGISCEPDIYSYLIGDTSLLPHAEKSKLQFGGEECFICLISDGVSDLLSDQEVVDLITSTVNLRQTKQATPQYVAEEVIKYIQAIGGKHADNATCLVLRLPNWGNWPMIDRTGAIREEKLMNSTSSLD</sequence>
<dbReference type="GO" id="GO:0005758">
    <property type="term" value="C:mitochondrial intermembrane space"/>
    <property type="evidence" value="ECO:0007669"/>
    <property type="project" value="EnsemblFungi"/>
</dbReference>
<feature type="compositionally biased region" description="Basic and acidic residues" evidence="1">
    <location>
        <begin position="312"/>
        <end position="331"/>
    </location>
</feature>
<dbReference type="OrthoDB" id="416093at2759"/>
<dbReference type="SUPFAM" id="SSF81606">
    <property type="entry name" value="PP2C-like"/>
    <property type="match status" value="1"/>
</dbReference>